<dbReference type="AlphaFoldDB" id="A0A2P5F199"/>
<dbReference type="OrthoDB" id="10341724at2759"/>
<protein>
    <submittedName>
        <fullName evidence="1">Uncharacterized protein</fullName>
    </submittedName>
</protein>
<sequence length="230" mass="25145">MQLSRSFLESPLLSFSPTRDTFENIPPHCKGDIPLHISSADPTEATSFTPIFSREEAHTLSISCSFCSRLLPSTPFRDTNSKLSQSCKGDSTSLFISGETLYLFSITFINPSDERQLALLSSCSFCSRALPSTPFRVANSRLSQSCKLDSSSLFASAETLASFSIISVNPSVERQLALISSFCSTFWSQFISGKPVTGLTTRFPKPSSPCGMLSFKHSPPLSMVYTLMSL</sequence>
<dbReference type="EMBL" id="JXTC01000073">
    <property type="protein sequence ID" value="PON91562.1"/>
    <property type="molecule type" value="Genomic_DNA"/>
</dbReference>
<dbReference type="InParanoid" id="A0A2P5F199"/>
<organism evidence="1 2">
    <name type="scientific">Trema orientale</name>
    <name type="common">Charcoal tree</name>
    <name type="synonym">Celtis orientalis</name>
    <dbReference type="NCBI Taxonomy" id="63057"/>
    <lineage>
        <taxon>Eukaryota</taxon>
        <taxon>Viridiplantae</taxon>
        <taxon>Streptophyta</taxon>
        <taxon>Embryophyta</taxon>
        <taxon>Tracheophyta</taxon>
        <taxon>Spermatophyta</taxon>
        <taxon>Magnoliopsida</taxon>
        <taxon>eudicotyledons</taxon>
        <taxon>Gunneridae</taxon>
        <taxon>Pentapetalae</taxon>
        <taxon>rosids</taxon>
        <taxon>fabids</taxon>
        <taxon>Rosales</taxon>
        <taxon>Cannabaceae</taxon>
        <taxon>Trema</taxon>
    </lineage>
</organism>
<accession>A0A2P5F199</accession>
<proteinExistence type="predicted"/>
<dbReference type="Proteomes" id="UP000237000">
    <property type="component" value="Unassembled WGS sequence"/>
</dbReference>
<reference evidence="2" key="1">
    <citation type="submission" date="2016-06" db="EMBL/GenBank/DDBJ databases">
        <title>Parallel loss of symbiosis genes in relatives of nitrogen-fixing non-legume Parasponia.</title>
        <authorList>
            <person name="Van Velzen R."/>
            <person name="Holmer R."/>
            <person name="Bu F."/>
            <person name="Rutten L."/>
            <person name="Van Zeijl A."/>
            <person name="Liu W."/>
            <person name="Santuari L."/>
            <person name="Cao Q."/>
            <person name="Sharma T."/>
            <person name="Shen D."/>
            <person name="Roswanjaya Y."/>
            <person name="Wardhani T."/>
            <person name="Kalhor M.S."/>
            <person name="Jansen J."/>
            <person name="Van den Hoogen J."/>
            <person name="Gungor B."/>
            <person name="Hartog M."/>
            <person name="Hontelez J."/>
            <person name="Verver J."/>
            <person name="Yang W.-C."/>
            <person name="Schijlen E."/>
            <person name="Repin R."/>
            <person name="Schilthuizen M."/>
            <person name="Schranz E."/>
            <person name="Heidstra R."/>
            <person name="Miyata K."/>
            <person name="Fedorova E."/>
            <person name="Kohlen W."/>
            <person name="Bisseling T."/>
            <person name="Smit S."/>
            <person name="Geurts R."/>
        </authorList>
    </citation>
    <scope>NUCLEOTIDE SEQUENCE [LARGE SCALE GENOMIC DNA]</scope>
    <source>
        <strain evidence="2">cv. RG33-2</strain>
    </source>
</reference>
<gene>
    <name evidence="1" type="ORF">TorRG33x02_126010</name>
</gene>
<name>A0A2P5F199_TREOI</name>
<comment type="caution">
    <text evidence="1">The sequence shown here is derived from an EMBL/GenBank/DDBJ whole genome shotgun (WGS) entry which is preliminary data.</text>
</comment>
<evidence type="ECO:0000313" key="1">
    <source>
        <dbReference type="EMBL" id="PON91562.1"/>
    </source>
</evidence>
<evidence type="ECO:0000313" key="2">
    <source>
        <dbReference type="Proteomes" id="UP000237000"/>
    </source>
</evidence>
<keyword evidence="2" id="KW-1185">Reference proteome</keyword>